<dbReference type="Pfam" id="PF01323">
    <property type="entry name" value="DSBA"/>
    <property type="match status" value="1"/>
</dbReference>
<dbReference type="PANTHER" id="PTHR13887:SF41">
    <property type="entry name" value="THIOREDOXIN SUPERFAMILY PROTEIN"/>
    <property type="match status" value="1"/>
</dbReference>
<accession>A0A645CFZ0</accession>
<dbReference type="EMBL" id="VSSQ01026881">
    <property type="protein sequence ID" value="MPM75811.1"/>
    <property type="molecule type" value="Genomic_DNA"/>
</dbReference>
<dbReference type="PANTHER" id="PTHR13887">
    <property type="entry name" value="GLUTATHIONE S-TRANSFERASE KAPPA"/>
    <property type="match status" value="1"/>
</dbReference>
<dbReference type="InterPro" id="IPR036249">
    <property type="entry name" value="Thioredoxin-like_sf"/>
</dbReference>
<dbReference type="SUPFAM" id="SSF52833">
    <property type="entry name" value="Thioredoxin-like"/>
    <property type="match status" value="1"/>
</dbReference>
<protein>
    <recommendedName>
        <fullName evidence="1">DSBA-like thioredoxin domain-containing protein</fullName>
    </recommendedName>
</protein>
<dbReference type="AlphaFoldDB" id="A0A645CFZ0"/>
<dbReference type="Gene3D" id="3.40.30.10">
    <property type="entry name" value="Glutaredoxin"/>
    <property type="match status" value="1"/>
</dbReference>
<proteinExistence type="predicted"/>
<dbReference type="InterPro" id="IPR001853">
    <property type="entry name" value="DSBA-like_thioredoxin_dom"/>
</dbReference>
<comment type="caution">
    <text evidence="2">The sequence shown here is derived from an EMBL/GenBank/DDBJ whole genome shotgun (WGS) entry which is preliminary data.</text>
</comment>
<sequence length="135" mass="15769">MYKMLNANGNPYEIEFGNFTKLSNSNLAIQASEYARDMGTYHKFHELMFKAYFSECKDIGNMEVIDEVALKCNLDLDELHKRIEEKHYTQRLKNIKLEAEKYGINSMPTFIINDEKKVVGAVSIDEFKRVLKDVF</sequence>
<organism evidence="2">
    <name type="scientific">bioreactor metagenome</name>
    <dbReference type="NCBI Taxonomy" id="1076179"/>
    <lineage>
        <taxon>unclassified sequences</taxon>
        <taxon>metagenomes</taxon>
        <taxon>ecological metagenomes</taxon>
    </lineage>
</organism>
<name>A0A645CFZ0_9ZZZZ</name>
<reference evidence="2" key="1">
    <citation type="submission" date="2019-08" db="EMBL/GenBank/DDBJ databases">
        <authorList>
            <person name="Kucharzyk K."/>
            <person name="Murdoch R.W."/>
            <person name="Higgins S."/>
            <person name="Loffler F."/>
        </authorList>
    </citation>
    <scope>NUCLEOTIDE SEQUENCE</scope>
</reference>
<evidence type="ECO:0000259" key="1">
    <source>
        <dbReference type="Pfam" id="PF01323"/>
    </source>
</evidence>
<evidence type="ECO:0000313" key="2">
    <source>
        <dbReference type="EMBL" id="MPM75811.1"/>
    </source>
</evidence>
<feature type="domain" description="DSBA-like thioredoxin" evidence="1">
    <location>
        <begin position="8"/>
        <end position="131"/>
    </location>
</feature>
<gene>
    <name evidence="2" type="ORF">SDC9_122805</name>
</gene>
<dbReference type="GO" id="GO:0016491">
    <property type="term" value="F:oxidoreductase activity"/>
    <property type="evidence" value="ECO:0007669"/>
    <property type="project" value="InterPro"/>
</dbReference>